<dbReference type="InterPro" id="IPR010982">
    <property type="entry name" value="Lambda_DNA-bd_dom_sf"/>
</dbReference>
<sequence>MGDEKTKHDRLREAREKRYPTAKAAAEAMDVPYGTYSGHEAGSRGFTDEEARRYAKFFHISAGSLVFGEHGTLPPMLVPFGGRIGAGGSIDTSSWQSEPGIEYEIETVGRFPDAVIAYQVVGESMLPIYEPDTVILCRSHTRDVSSYIGKRVALGTVEHGRQLKVLLEGSADRRYDLESINRTVATMRNVEVEWAARICGIIPADEWHLIERRVQHEERLRKPSQRKRSTSS</sequence>
<dbReference type="Proteomes" id="UP000321750">
    <property type="component" value="Unassembled WGS sequence"/>
</dbReference>
<dbReference type="CDD" id="cd00093">
    <property type="entry name" value="HTH_XRE"/>
    <property type="match status" value="1"/>
</dbReference>
<evidence type="ECO:0000256" key="1">
    <source>
        <dbReference type="SAM" id="MobiDB-lite"/>
    </source>
</evidence>
<dbReference type="AlphaFoldDB" id="A0A512JIW1"/>
<keyword evidence="4" id="KW-1185">Reference proteome</keyword>
<reference evidence="3 4" key="1">
    <citation type="submission" date="2019-07" db="EMBL/GenBank/DDBJ databases">
        <title>Whole genome shotgun sequence of Methylobacterium gnaphalii NBRC 107716.</title>
        <authorList>
            <person name="Hosoyama A."/>
            <person name="Uohara A."/>
            <person name="Ohji S."/>
            <person name="Ichikawa N."/>
        </authorList>
    </citation>
    <scope>NUCLEOTIDE SEQUENCE [LARGE SCALE GENOMIC DNA]</scope>
    <source>
        <strain evidence="3 4">NBRC 107716</strain>
    </source>
</reference>
<dbReference type="SUPFAM" id="SSF47413">
    <property type="entry name" value="lambda repressor-like DNA-binding domains"/>
    <property type="match status" value="1"/>
</dbReference>
<dbReference type="Gene3D" id="1.10.260.40">
    <property type="entry name" value="lambda repressor-like DNA-binding domains"/>
    <property type="match status" value="1"/>
</dbReference>
<gene>
    <name evidence="3" type="ORF">MGN01_17080</name>
</gene>
<protein>
    <recommendedName>
        <fullName evidence="2">HTH cro/C1-type domain-containing protein</fullName>
    </recommendedName>
</protein>
<dbReference type="GO" id="GO:0003677">
    <property type="term" value="F:DNA binding"/>
    <property type="evidence" value="ECO:0007669"/>
    <property type="project" value="InterPro"/>
</dbReference>
<dbReference type="SMART" id="SM00530">
    <property type="entry name" value="HTH_XRE"/>
    <property type="match status" value="1"/>
</dbReference>
<feature type="region of interest" description="Disordered" evidence="1">
    <location>
        <begin position="1"/>
        <end position="23"/>
    </location>
</feature>
<dbReference type="InterPro" id="IPR015927">
    <property type="entry name" value="Peptidase_S24_S26A/B/C"/>
</dbReference>
<dbReference type="Pfam" id="PF00717">
    <property type="entry name" value="Peptidase_S24"/>
    <property type="match status" value="1"/>
</dbReference>
<dbReference type="InterPro" id="IPR001387">
    <property type="entry name" value="Cro/C1-type_HTH"/>
</dbReference>
<dbReference type="InterPro" id="IPR036286">
    <property type="entry name" value="LexA/Signal_pep-like_sf"/>
</dbReference>
<comment type="caution">
    <text evidence="3">The sequence shown here is derived from an EMBL/GenBank/DDBJ whole genome shotgun (WGS) entry which is preliminary data.</text>
</comment>
<dbReference type="PROSITE" id="PS50943">
    <property type="entry name" value="HTH_CROC1"/>
    <property type="match status" value="1"/>
</dbReference>
<name>A0A512JIW1_9HYPH</name>
<evidence type="ECO:0000259" key="2">
    <source>
        <dbReference type="PROSITE" id="PS50943"/>
    </source>
</evidence>
<dbReference type="EMBL" id="BJZV01000007">
    <property type="protein sequence ID" value="GEP09863.1"/>
    <property type="molecule type" value="Genomic_DNA"/>
</dbReference>
<feature type="domain" description="HTH cro/C1-type" evidence="2">
    <location>
        <begin position="11"/>
        <end position="65"/>
    </location>
</feature>
<feature type="compositionally biased region" description="Basic and acidic residues" evidence="1">
    <location>
        <begin position="1"/>
        <end position="19"/>
    </location>
</feature>
<dbReference type="SUPFAM" id="SSF51306">
    <property type="entry name" value="LexA/Signal peptidase"/>
    <property type="match status" value="1"/>
</dbReference>
<evidence type="ECO:0000313" key="3">
    <source>
        <dbReference type="EMBL" id="GEP09863.1"/>
    </source>
</evidence>
<dbReference type="Gene3D" id="2.10.109.10">
    <property type="entry name" value="Umud Fragment, subunit A"/>
    <property type="match status" value="1"/>
</dbReference>
<organism evidence="3 4">
    <name type="scientific">Methylobacterium gnaphalii</name>
    <dbReference type="NCBI Taxonomy" id="1010610"/>
    <lineage>
        <taxon>Bacteria</taxon>
        <taxon>Pseudomonadati</taxon>
        <taxon>Pseudomonadota</taxon>
        <taxon>Alphaproteobacteria</taxon>
        <taxon>Hyphomicrobiales</taxon>
        <taxon>Methylobacteriaceae</taxon>
        <taxon>Methylobacterium</taxon>
    </lineage>
</organism>
<proteinExistence type="predicted"/>
<evidence type="ECO:0000313" key="4">
    <source>
        <dbReference type="Proteomes" id="UP000321750"/>
    </source>
</evidence>
<accession>A0A512JIW1</accession>